<gene>
    <name evidence="2" type="ORF">IZO911_LOCUS41384</name>
</gene>
<organism evidence="2 3">
    <name type="scientific">Adineta steineri</name>
    <dbReference type="NCBI Taxonomy" id="433720"/>
    <lineage>
        <taxon>Eukaryota</taxon>
        <taxon>Metazoa</taxon>
        <taxon>Spiralia</taxon>
        <taxon>Gnathifera</taxon>
        <taxon>Rotifera</taxon>
        <taxon>Eurotatoria</taxon>
        <taxon>Bdelloidea</taxon>
        <taxon>Adinetida</taxon>
        <taxon>Adinetidae</taxon>
        <taxon>Adineta</taxon>
    </lineage>
</organism>
<comment type="caution">
    <text evidence="2">The sequence shown here is derived from an EMBL/GenBank/DDBJ whole genome shotgun (WGS) entry which is preliminary data.</text>
</comment>
<dbReference type="AlphaFoldDB" id="A0A815N5J2"/>
<dbReference type="Proteomes" id="UP000663860">
    <property type="component" value="Unassembled WGS sequence"/>
</dbReference>
<dbReference type="EMBL" id="CAJNOE010001560">
    <property type="protein sequence ID" value="CAF1433656.1"/>
    <property type="molecule type" value="Genomic_DNA"/>
</dbReference>
<sequence>MMTQVDPDATETDTNMDKQSTTELNDTNIYKLQLAVMSIVNSIIEFKGAIDFM</sequence>
<reference evidence="2" key="1">
    <citation type="submission" date="2021-02" db="EMBL/GenBank/DDBJ databases">
        <authorList>
            <person name="Nowell W R."/>
        </authorList>
    </citation>
    <scope>NUCLEOTIDE SEQUENCE</scope>
</reference>
<protein>
    <submittedName>
        <fullName evidence="2">Uncharacterized protein</fullName>
    </submittedName>
</protein>
<evidence type="ECO:0000313" key="3">
    <source>
        <dbReference type="Proteomes" id="UP000663860"/>
    </source>
</evidence>
<feature type="non-terminal residue" evidence="2">
    <location>
        <position position="1"/>
    </location>
</feature>
<accession>A0A815N5J2</accession>
<name>A0A815N5J2_9BILA</name>
<evidence type="ECO:0000313" key="2">
    <source>
        <dbReference type="EMBL" id="CAF1433656.1"/>
    </source>
</evidence>
<proteinExistence type="predicted"/>
<evidence type="ECO:0000256" key="1">
    <source>
        <dbReference type="SAM" id="MobiDB-lite"/>
    </source>
</evidence>
<feature type="region of interest" description="Disordered" evidence="1">
    <location>
        <begin position="1"/>
        <end position="22"/>
    </location>
</feature>